<proteinExistence type="inferred from homology"/>
<feature type="coiled-coil region" evidence="7">
    <location>
        <begin position="154"/>
        <end position="195"/>
    </location>
</feature>
<evidence type="ECO:0000256" key="2">
    <source>
        <dbReference type="ARBA" id="ARBA00022794"/>
    </source>
</evidence>
<evidence type="ECO:0000256" key="7">
    <source>
        <dbReference type="SAM" id="Coils"/>
    </source>
</evidence>
<dbReference type="InterPro" id="IPR051885">
    <property type="entry name" value="CC_CF"/>
</dbReference>
<comment type="subcellular location">
    <subcellularLocation>
        <location evidence="1">Cell projection</location>
        <location evidence="1">Cilium</location>
    </subcellularLocation>
</comment>
<name>A0ABP0TC23_9BRYO</name>
<dbReference type="EMBL" id="OZ019893">
    <property type="protein sequence ID" value="CAK9192059.1"/>
    <property type="molecule type" value="Genomic_DNA"/>
</dbReference>
<protein>
    <recommendedName>
        <fullName evidence="6">Cilia- and flagella-associated protein 263</fullName>
    </recommendedName>
</protein>
<keyword evidence="10" id="KW-1185">Reference proteome</keyword>
<evidence type="ECO:0000256" key="1">
    <source>
        <dbReference type="ARBA" id="ARBA00004138"/>
    </source>
</evidence>
<keyword evidence="2" id="KW-0970">Cilium biogenesis/degradation</keyword>
<dbReference type="PANTHER" id="PTHR15654">
    <property type="entry name" value="COILED-COIL DOMAIN-CONTAINING PROTEIN 113-RELATED"/>
    <property type="match status" value="1"/>
</dbReference>
<evidence type="ECO:0000259" key="8">
    <source>
        <dbReference type="Pfam" id="PF13870"/>
    </source>
</evidence>
<reference evidence="9 10" key="1">
    <citation type="submission" date="2024-02" db="EMBL/GenBank/DDBJ databases">
        <authorList>
            <consortium name="ELIXIR-Norway"/>
            <consortium name="Elixir Norway"/>
        </authorList>
    </citation>
    <scope>NUCLEOTIDE SEQUENCE [LARGE SCALE GENOMIC DNA]</scope>
</reference>
<feature type="domain" description="CCDC113/CCDC96 coiled-coil" evidence="8">
    <location>
        <begin position="162"/>
        <end position="333"/>
    </location>
</feature>
<evidence type="ECO:0000256" key="5">
    <source>
        <dbReference type="ARBA" id="ARBA00044506"/>
    </source>
</evidence>
<dbReference type="Proteomes" id="UP001497512">
    <property type="component" value="Chromosome 1"/>
</dbReference>
<evidence type="ECO:0000256" key="4">
    <source>
        <dbReference type="ARBA" id="ARBA00023273"/>
    </source>
</evidence>
<evidence type="ECO:0000313" key="10">
    <source>
        <dbReference type="Proteomes" id="UP001497512"/>
    </source>
</evidence>
<gene>
    <name evidence="9" type="ORF">CSSPTR1EN2_LOCUS1701</name>
</gene>
<keyword evidence="3 7" id="KW-0175">Coiled coil</keyword>
<evidence type="ECO:0000256" key="3">
    <source>
        <dbReference type="ARBA" id="ARBA00023054"/>
    </source>
</evidence>
<sequence>MLRKGAPETTQTQLDSLEELDEIYDELNENQGELLRRASSRLSYNILGSQSSDSQHRSSIYRTPWLRNTLQETPQGLNIEEKCDIAVVECGDIENQMNIYRQESEHVLDELQAAYDEAELSIGEIRRYLSDFNREVMLDAKTRVDKKAISEKVLKFLEQKVKDKRFNIEKLREQNATLKSNIVKIEETLDNKKQLSDVLHAVDFDQLSIQKQQLENRLCDRDKEFHRLKATNLKTISALEKSQAQLKILTEKNHNICKTLAERKPQLDRVKDDIIRATNQKTSLQESLTLYIQERDGQLGDNQPSVIEYMELKKQVEDLEKLTHTWKQKVEVAKLISRQSNAKLNKMRSMNS</sequence>
<accession>A0ABP0TC23</accession>
<evidence type="ECO:0000256" key="6">
    <source>
        <dbReference type="ARBA" id="ARBA00044798"/>
    </source>
</evidence>
<feature type="coiled-coil region" evidence="7">
    <location>
        <begin position="267"/>
        <end position="329"/>
    </location>
</feature>
<dbReference type="Pfam" id="PF13870">
    <property type="entry name" value="CCDC113_CCDC96_CC"/>
    <property type="match status" value="1"/>
</dbReference>
<evidence type="ECO:0000313" key="9">
    <source>
        <dbReference type="EMBL" id="CAK9192059.1"/>
    </source>
</evidence>
<comment type="similarity">
    <text evidence="5">Belongs to the CFAP263 family.</text>
</comment>
<dbReference type="InterPro" id="IPR025254">
    <property type="entry name" value="CCDC113/CCDC96_CC"/>
</dbReference>
<dbReference type="PANTHER" id="PTHR15654:SF2">
    <property type="entry name" value="COILED-COIL DOMAIN-CONTAINING PROTEIN 113"/>
    <property type="match status" value="1"/>
</dbReference>
<keyword evidence="4" id="KW-0966">Cell projection</keyword>
<organism evidence="9 10">
    <name type="scientific">Sphagnum troendelagicum</name>
    <dbReference type="NCBI Taxonomy" id="128251"/>
    <lineage>
        <taxon>Eukaryota</taxon>
        <taxon>Viridiplantae</taxon>
        <taxon>Streptophyta</taxon>
        <taxon>Embryophyta</taxon>
        <taxon>Bryophyta</taxon>
        <taxon>Sphagnophytina</taxon>
        <taxon>Sphagnopsida</taxon>
        <taxon>Sphagnales</taxon>
        <taxon>Sphagnaceae</taxon>
        <taxon>Sphagnum</taxon>
    </lineage>
</organism>